<accession>A0A4P6P6X5</accession>
<proteinExistence type="predicted"/>
<dbReference type="KEGG" id="lsd:EMK97_14190"/>
<sequence>MARKPKKPLNMTTLLQSTTGTLAHIQAKTNSLTILADIVRQICPDLPEEVWHIANFHQETLVIEIKSPVWGQRLQFERNRICQQLAQQTHGELSKIAIRVNPKGFVAEQKLQTKASQQSLNQTAQSEFRPNKQAGEHFAEIAQTAPKGLKEKLEKLARAAKNK</sequence>
<dbReference type="Pfam" id="PF05258">
    <property type="entry name" value="DciA"/>
    <property type="match status" value="1"/>
</dbReference>
<dbReference type="RefSeq" id="WP_130603270.1">
    <property type="nucleotide sequence ID" value="NZ_CP034759.1"/>
</dbReference>
<dbReference type="InterPro" id="IPR007922">
    <property type="entry name" value="DciA-like"/>
</dbReference>
<dbReference type="OrthoDB" id="5767011at2"/>
<gene>
    <name evidence="1" type="ORF">EMK97_14190</name>
</gene>
<reference evidence="1 2" key="1">
    <citation type="submission" date="2018-12" db="EMBL/GenBank/DDBJ databases">
        <title>Complete genome of Litorilituus sediminis.</title>
        <authorList>
            <person name="Liu A."/>
            <person name="Rong J."/>
        </authorList>
    </citation>
    <scope>NUCLEOTIDE SEQUENCE [LARGE SCALE GENOMIC DNA]</scope>
    <source>
        <strain evidence="1 2">JCM 17549</strain>
    </source>
</reference>
<dbReference type="EMBL" id="CP034759">
    <property type="protein sequence ID" value="QBG36788.1"/>
    <property type="molecule type" value="Genomic_DNA"/>
</dbReference>
<name>A0A4P6P6X5_9GAMM</name>
<protein>
    <submittedName>
        <fullName evidence="1">DUF721 domain-containing protein</fullName>
    </submittedName>
</protein>
<organism evidence="1 2">
    <name type="scientific">Litorilituus sediminis</name>
    <dbReference type="NCBI Taxonomy" id="718192"/>
    <lineage>
        <taxon>Bacteria</taxon>
        <taxon>Pseudomonadati</taxon>
        <taxon>Pseudomonadota</taxon>
        <taxon>Gammaproteobacteria</taxon>
        <taxon>Alteromonadales</taxon>
        <taxon>Colwelliaceae</taxon>
        <taxon>Litorilituus</taxon>
    </lineage>
</organism>
<dbReference type="AlphaFoldDB" id="A0A4P6P6X5"/>
<evidence type="ECO:0000313" key="1">
    <source>
        <dbReference type="EMBL" id="QBG36788.1"/>
    </source>
</evidence>
<keyword evidence="2" id="KW-1185">Reference proteome</keyword>
<dbReference type="Proteomes" id="UP000290244">
    <property type="component" value="Chromosome"/>
</dbReference>
<evidence type="ECO:0000313" key="2">
    <source>
        <dbReference type="Proteomes" id="UP000290244"/>
    </source>
</evidence>